<dbReference type="InterPro" id="IPR058912">
    <property type="entry name" value="HTH_animal"/>
</dbReference>
<name>A0ABM1ZQ82_AEDAL</name>
<dbReference type="RefSeq" id="XP_062712847.1">
    <property type="nucleotide sequence ID" value="XM_062856863.1"/>
</dbReference>
<feature type="domain" description="Helix-turn-helix" evidence="1">
    <location>
        <begin position="592"/>
        <end position="648"/>
    </location>
</feature>
<dbReference type="Proteomes" id="UP000069940">
    <property type="component" value="Unassembled WGS sequence"/>
</dbReference>
<sequence>MANNSSAPFFDNIERCYGMRAKRMLKDYANINRKLGNMTSRKSFLVRCRRRGVFPAHFSNSFRFTFPLMEENSPFTNKIQNSVTRFKKSILNIEIKHTYYKIKGLQSNLAGLSEDIQRSNIPAHISVTFFESQREYSEGNVRTSTARTKRKFARITAQNQRETKSEDLPINNAKAIHNGTQVPVPPETETLLSLGPKFALPITETRRVPYHHLMADVELVIKSNPNEATQDRTRCAVANAITNHIHRFNNQNTHFDPLVRFCSTAEDITRKFLKENPNVLVLKSDKGNKTVLMDAEEYKQKMKELLQDNQTYKPIDKDPTLRFERQNNSLVKRLRNLDLIDDRTAKELTKYNAVCPRIYGQPKAHKPGLPLRPVVPNVTAPSYNLSKYVGKILQQSLVSSYNVQDSFTFCEFINGVTLPDNHVLISLDVKALFTSIPKPLVINSIIMRWDEIRPNTNICLDLFLEIVGFCIDSSYFKFDGQHYAQIFGTAMGNPLSSHIADWVMEALLDNVLRSLNIPLPFLKKFVDDLVTAIPLDQLQHVLDVFNSYDIHIQFTHELEVDNQLPYLDMLLIRQNNQTVKTQWYQKPIASGRFLNYLSFHPLKQKLNMAKNFAKRVHLLSTDLDMQAKQVIVEDNLKLNGYPTSLRKRIANRMNERENSSTVGTQPIQHAIGSQPTEEHLEHTYRSIPYIKHLSERVDRAIGREYPNIKLAKYNINTVGNLFSRIKDPIALDDQNNVVYHIPCSNCPACYIGMTKNRLKTRISGHRTLYNTMDRLLEQGADNTDPRMASLSERTALMQHSIQENHRFDLKQVKILEKVNKTQNLQFLEMCHIARNRHSINRRTDTDGLHAIYAGILHEIEKASKTRIANEIGNVENDNNTQTPPHTSM</sequence>
<evidence type="ECO:0000313" key="3">
    <source>
        <dbReference type="Proteomes" id="UP000069940"/>
    </source>
</evidence>
<protein>
    <recommendedName>
        <fullName evidence="1">Helix-turn-helix domain-containing protein</fullName>
    </recommendedName>
</protein>
<keyword evidence="3" id="KW-1185">Reference proteome</keyword>
<reference evidence="3" key="1">
    <citation type="journal article" date="2015" name="Proc. Natl. Acad. Sci. U.S.A.">
        <title>Genome sequence of the Asian Tiger mosquito, Aedes albopictus, reveals insights into its biology, genetics, and evolution.</title>
        <authorList>
            <person name="Chen X.G."/>
            <person name="Jiang X."/>
            <person name="Gu J."/>
            <person name="Xu M."/>
            <person name="Wu Y."/>
            <person name="Deng Y."/>
            <person name="Zhang C."/>
            <person name="Bonizzoni M."/>
            <person name="Dermauw W."/>
            <person name="Vontas J."/>
            <person name="Armbruster P."/>
            <person name="Huang X."/>
            <person name="Yang Y."/>
            <person name="Zhang H."/>
            <person name="He W."/>
            <person name="Peng H."/>
            <person name="Liu Y."/>
            <person name="Wu K."/>
            <person name="Chen J."/>
            <person name="Lirakis M."/>
            <person name="Topalis P."/>
            <person name="Van Leeuwen T."/>
            <person name="Hall A.B."/>
            <person name="Jiang X."/>
            <person name="Thorpe C."/>
            <person name="Mueller R.L."/>
            <person name="Sun C."/>
            <person name="Waterhouse R.M."/>
            <person name="Yan G."/>
            <person name="Tu Z.J."/>
            <person name="Fang X."/>
            <person name="James A.A."/>
        </authorList>
    </citation>
    <scope>NUCLEOTIDE SEQUENCE [LARGE SCALE GENOMIC DNA]</scope>
    <source>
        <strain evidence="3">Foshan</strain>
    </source>
</reference>
<dbReference type="Pfam" id="PF26215">
    <property type="entry name" value="HTH_animal"/>
    <property type="match status" value="1"/>
</dbReference>
<accession>A0ABM1ZQ82</accession>
<dbReference type="GeneID" id="134289977"/>
<evidence type="ECO:0000313" key="2">
    <source>
        <dbReference type="EnsemblMetazoa" id="AALFPA23_020627.P30458"/>
    </source>
</evidence>
<proteinExistence type="predicted"/>
<reference evidence="2" key="2">
    <citation type="submission" date="2025-05" db="UniProtKB">
        <authorList>
            <consortium name="EnsemblMetazoa"/>
        </authorList>
    </citation>
    <scope>IDENTIFICATION</scope>
    <source>
        <strain evidence="2">Foshan</strain>
    </source>
</reference>
<evidence type="ECO:0000259" key="1">
    <source>
        <dbReference type="Pfam" id="PF26215"/>
    </source>
</evidence>
<organism evidence="2 3">
    <name type="scientific">Aedes albopictus</name>
    <name type="common">Asian tiger mosquito</name>
    <name type="synonym">Stegomyia albopicta</name>
    <dbReference type="NCBI Taxonomy" id="7160"/>
    <lineage>
        <taxon>Eukaryota</taxon>
        <taxon>Metazoa</taxon>
        <taxon>Ecdysozoa</taxon>
        <taxon>Arthropoda</taxon>
        <taxon>Hexapoda</taxon>
        <taxon>Insecta</taxon>
        <taxon>Pterygota</taxon>
        <taxon>Neoptera</taxon>
        <taxon>Endopterygota</taxon>
        <taxon>Diptera</taxon>
        <taxon>Nematocera</taxon>
        <taxon>Culicoidea</taxon>
        <taxon>Culicidae</taxon>
        <taxon>Culicinae</taxon>
        <taxon>Aedini</taxon>
        <taxon>Aedes</taxon>
        <taxon>Stegomyia</taxon>
    </lineage>
</organism>
<dbReference type="CDD" id="cd10442">
    <property type="entry name" value="GIY-YIG_PLEs"/>
    <property type="match status" value="1"/>
</dbReference>
<dbReference type="PANTHER" id="PTHR21301:SF10">
    <property type="entry name" value="REVERSE TRANSCRIPTASE DOMAIN-CONTAINING PROTEIN"/>
    <property type="match status" value="1"/>
</dbReference>
<dbReference type="PANTHER" id="PTHR21301">
    <property type="entry name" value="REVERSE TRANSCRIPTASE"/>
    <property type="match status" value="1"/>
</dbReference>
<dbReference type="EnsemblMetazoa" id="AALFPA23_020627.R30458">
    <property type="protein sequence ID" value="AALFPA23_020627.P30458"/>
    <property type="gene ID" value="AALFPA23_020627"/>
</dbReference>